<dbReference type="InterPro" id="IPR011990">
    <property type="entry name" value="TPR-like_helical_dom_sf"/>
</dbReference>
<gene>
    <name evidence="5" type="ORF">DL89DRAFT_275669</name>
</gene>
<dbReference type="Gene3D" id="1.25.40.10">
    <property type="entry name" value="Tetratricopeptide repeat domain"/>
    <property type="match status" value="3"/>
</dbReference>
<comment type="subcellular location">
    <subcellularLocation>
        <location evidence="1">Nucleus</location>
    </subcellularLocation>
</comment>
<evidence type="ECO:0000256" key="3">
    <source>
        <dbReference type="PROSITE-ProRule" id="PRU00339"/>
    </source>
</evidence>
<feature type="repeat" description="TPR" evidence="3">
    <location>
        <begin position="230"/>
        <end position="263"/>
    </location>
</feature>
<sequence>MNGQPGGPMQQGTYASAPAAAAATASSPRGLPQQQQPQPQQQPPPPPAQQQQQQPLTATQRLSAINEKSWLQMGNLAEYLNDTDRAMASYENALRHNPNEDFAKAVEYFHRIVNLDGSNGEIWGAIGNCYLMLDELPKAYQAYQQAIYHLPDPKEPKLWYGIGILYDRYGSYDHAEEAFGAVMRMDPHFDKATEIYFRLGIIHKCQGRYEQSLQCFNFILKDPPKPLTEIDIWFQIGNVYELQKDYAHARDAYERVLQENPEHGRVLQQLGALFFQPNTNLTNVDAAIQLLSRAIEIDKDKVEAHTWYLLGRCYMAQRLYNKAYEAYQQAVYRDGNNATYWCSIGVLYYQINQYRDALDAYSRAIRINPYLSEVWFDLGALYEACNNQVNDAY</sequence>
<dbReference type="FunFam" id="1.25.40.10:FF:000403">
    <property type="entry name" value="General transcriptional repressor, putative"/>
    <property type="match status" value="1"/>
</dbReference>
<dbReference type="GO" id="GO:0010468">
    <property type="term" value="P:regulation of gene expression"/>
    <property type="evidence" value="ECO:0007669"/>
    <property type="project" value="TreeGrafter"/>
</dbReference>
<dbReference type="PANTHER" id="PTHR14017:SF1">
    <property type="entry name" value="LD02225P"/>
    <property type="match status" value="1"/>
</dbReference>
<dbReference type="SMART" id="SM00028">
    <property type="entry name" value="TPR"/>
    <property type="match status" value="8"/>
</dbReference>
<evidence type="ECO:0000313" key="6">
    <source>
        <dbReference type="Proteomes" id="UP000193922"/>
    </source>
</evidence>
<dbReference type="GO" id="GO:0031490">
    <property type="term" value="F:chromatin DNA binding"/>
    <property type="evidence" value="ECO:0007669"/>
    <property type="project" value="TreeGrafter"/>
</dbReference>
<proteinExistence type="predicted"/>
<dbReference type="InterPro" id="IPR019734">
    <property type="entry name" value="TPR_rpt"/>
</dbReference>
<dbReference type="GeneID" id="63805983"/>
<protein>
    <submittedName>
        <fullName evidence="5">TPR-like protein</fullName>
    </submittedName>
</protein>
<dbReference type="GO" id="GO:0005634">
    <property type="term" value="C:nucleus"/>
    <property type="evidence" value="ECO:0007669"/>
    <property type="project" value="UniProtKB-SubCell"/>
</dbReference>
<feature type="repeat" description="TPR" evidence="3">
    <location>
        <begin position="156"/>
        <end position="189"/>
    </location>
</feature>
<keyword evidence="6" id="KW-1185">Reference proteome</keyword>
<dbReference type="Proteomes" id="UP000193922">
    <property type="component" value="Unassembled WGS sequence"/>
</dbReference>
<comment type="caution">
    <text evidence="5">The sequence shown here is derived from an EMBL/GenBank/DDBJ whole genome shotgun (WGS) entry which is preliminary data.</text>
</comment>
<dbReference type="GO" id="GO:0000978">
    <property type="term" value="F:RNA polymerase II cis-regulatory region sequence-specific DNA binding"/>
    <property type="evidence" value="ECO:0007669"/>
    <property type="project" value="TreeGrafter"/>
</dbReference>
<evidence type="ECO:0000256" key="4">
    <source>
        <dbReference type="SAM" id="MobiDB-lite"/>
    </source>
</evidence>
<accession>A0A1Y1W1V9</accession>
<dbReference type="OrthoDB" id="418911at2759"/>
<feature type="repeat" description="TPR" evidence="3">
    <location>
        <begin position="120"/>
        <end position="153"/>
    </location>
</feature>
<evidence type="ECO:0000256" key="1">
    <source>
        <dbReference type="ARBA" id="ARBA00004123"/>
    </source>
</evidence>
<dbReference type="InterPro" id="IPR051630">
    <property type="entry name" value="Corepressor-Demethylase"/>
</dbReference>
<feature type="repeat" description="TPR" evidence="3">
    <location>
        <begin position="338"/>
        <end position="371"/>
    </location>
</feature>
<dbReference type="EMBL" id="MCFD01000013">
    <property type="protein sequence ID" value="ORX67104.1"/>
    <property type="molecule type" value="Genomic_DNA"/>
</dbReference>
<dbReference type="Pfam" id="PF13181">
    <property type="entry name" value="TPR_8"/>
    <property type="match status" value="3"/>
</dbReference>
<dbReference type="PANTHER" id="PTHR14017">
    <property type="entry name" value="LYSINE-SPECIFIC DEMETHYLASE"/>
    <property type="match status" value="1"/>
</dbReference>
<dbReference type="PROSITE" id="PS50005">
    <property type="entry name" value="TPR"/>
    <property type="match status" value="7"/>
</dbReference>
<dbReference type="SUPFAM" id="SSF48452">
    <property type="entry name" value="TPR-like"/>
    <property type="match status" value="2"/>
</dbReference>
<feature type="compositionally biased region" description="Low complexity" evidence="4">
    <location>
        <begin position="7"/>
        <end position="39"/>
    </location>
</feature>
<dbReference type="PROSITE" id="PS50293">
    <property type="entry name" value="TPR_REGION"/>
    <property type="match status" value="1"/>
</dbReference>
<dbReference type="RefSeq" id="XP_040741026.1">
    <property type="nucleotide sequence ID" value="XM_040889335.1"/>
</dbReference>
<evidence type="ECO:0000313" key="5">
    <source>
        <dbReference type="EMBL" id="ORX67104.1"/>
    </source>
</evidence>
<organism evidence="5 6">
    <name type="scientific">Linderina pennispora</name>
    <dbReference type="NCBI Taxonomy" id="61395"/>
    <lineage>
        <taxon>Eukaryota</taxon>
        <taxon>Fungi</taxon>
        <taxon>Fungi incertae sedis</taxon>
        <taxon>Zoopagomycota</taxon>
        <taxon>Kickxellomycotina</taxon>
        <taxon>Kickxellomycetes</taxon>
        <taxon>Kickxellales</taxon>
        <taxon>Kickxellaceae</taxon>
        <taxon>Linderina</taxon>
    </lineage>
</organism>
<dbReference type="STRING" id="61395.A0A1Y1W1V9"/>
<name>A0A1Y1W1V9_9FUNG</name>
<feature type="repeat" description="TPR" evidence="3">
    <location>
        <begin position="67"/>
        <end position="100"/>
    </location>
</feature>
<keyword evidence="2" id="KW-0539">Nucleus</keyword>
<feature type="region of interest" description="Disordered" evidence="4">
    <location>
        <begin position="1"/>
        <end position="59"/>
    </location>
</feature>
<keyword evidence="3" id="KW-0802">TPR repeat</keyword>
<feature type="repeat" description="TPR" evidence="3">
    <location>
        <begin position="193"/>
        <end position="226"/>
    </location>
</feature>
<reference evidence="5 6" key="1">
    <citation type="submission" date="2016-07" db="EMBL/GenBank/DDBJ databases">
        <title>Pervasive Adenine N6-methylation of Active Genes in Fungi.</title>
        <authorList>
            <consortium name="DOE Joint Genome Institute"/>
            <person name="Mondo S.J."/>
            <person name="Dannebaum R.O."/>
            <person name="Kuo R.C."/>
            <person name="Labutti K."/>
            <person name="Haridas S."/>
            <person name="Kuo A."/>
            <person name="Salamov A."/>
            <person name="Ahrendt S.R."/>
            <person name="Lipzen A."/>
            <person name="Sullivan W."/>
            <person name="Andreopoulos W.B."/>
            <person name="Clum A."/>
            <person name="Lindquist E."/>
            <person name="Daum C."/>
            <person name="Ramamoorthy G.K."/>
            <person name="Gryganskyi A."/>
            <person name="Culley D."/>
            <person name="Magnuson J.K."/>
            <person name="James T.Y."/>
            <person name="O'Malley M.A."/>
            <person name="Stajich J.E."/>
            <person name="Spatafora J.W."/>
            <person name="Visel A."/>
            <person name="Grigoriev I.V."/>
        </authorList>
    </citation>
    <scope>NUCLEOTIDE SEQUENCE [LARGE SCALE GENOMIC DNA]</scope>
    <source>
        <strain evidence="5 6">ATCC 12442</strain>
    </source>
</reference>
<feature type="repeat" description="TPR" evidence="3">
    <location>
        <begin position="304"/>
        <end position="337"/>
    </location>
</feature>
<dbReference type="Pfam" id="PF00515">
    <property type="entry name" value="TPR_1"/>
    <property type="match status" value="2"/>
</dbReference>
<dbReference type="AlphaFoldDB" id="A0A1Y1W1V9"/>
<evidence type="ECO:0000256" key="2">
    <source>
        <dbReference type="ARBA" id="ARBA00023242"/>
    </source>
</evidence>